<protein>
    <recommendedName>
        <fullName evidence="2">Thioredoxin domain-containing protein</fullName>
    </recommendedName>
</protein>
<dbReference type="PANTHER" id="PTHR28106">
    <property type="entry name" value="MITOCHONDRIAL ATPASE COMPLEX SUBUNIT ATP10"/>
    <property type="match status" value="1"/>
</dbReference>
<dbReference type="OrthoDB" id="17089at2759"/>
<dbReference type="Gene3D" id="3.40.30.10">
    <property type="entry name" value="Glutaredoxin"/>
    <property type="match status" value="1"/>
</dbReference>
<evidence type="ECO:0000256" key="1">
    <source>
        <dbReference type="SAM" id="MobiDB-lite"/>
    </source>
</evidence>
<dbReference type="STRING" id="133385.A0A2T9YR06"/>
<feature type="domain" description="Thioredoxin" evidence="2">
    <location>
        <begin position="172"/>
        <end position="326"/>
    </location>
</feature>
<evidence type="ECO:0000313" key="3">
    <source>
        <dbReference type="EMBL" id="PVU94767.1"/>
    </source>
</evidence>
<dbReference type="Proteomes" id="UP000245383">
    <property type="component" value="Unassembled WGS sequence"/>
</dbReference>
<dbReference type="AlphaFoldDB" id="A0A2T9YR06"/>
<dbReference type="GO" id="GO:0033615">
    <property type="term" value="P:mitochondrial proton-transporting ATP synthase complex assembly"/>
    <property type="evidence" value="ECO:0007669"/>
    <property type="project" value="TreeGrafter"/>
</dbReference>
<feature type="region of interest" description="Disordered" evidence="1">
    <location>
        <begin position="83"/>
        <end position="112"/>
    </location>
</feature>
<evidence type="ECO:0000313" key="4">
    <source>
        <dbReference type="Proteomes" id="UP000245383"/>
    </source>
</evidence>
<keyword evidence="4" id="KW-1185">Reference proteome</keyword>
<dbReference type="GO" id="GO:0005743">
    <property type="term" value="C:mitochondrial inner membrane"/>
    <property type="evidence" value="ECO:0007669"/>
    <property type="project" value="TreeGrafter"/>
</dbReference>
<reference evidence="3 4" key="1">
    <citation type="journal article" date="2018" name="MBio">
        <title>Comparative Genomics Reveals the Core Gene Toolbox for the Fungus-Insect Symbiosis.</title>
        <authorList>
            <person name="Wang Y."/>
            <person name="Stata M."/>
            <person name="Wang W."/>
            <person name="Stajich J.E."/>
            <person name="White M.M."/>
            <person name="Moncalvo J.M."/>
        </authorList>
    </citation>
    <scope>NUCLEOTIDE SEQUENCE [LARGE SCALE GENOMIC DNA]</scope>
    <source>
        <strain evidence="3 4">SWE-8-4</strain>
    </source>
</reference>
<comment type="caution">
    <text evidence="3">The sequence shown here is derived from an EMBL/GenBank/DDBJ whole genome shotgun (WGS) entry which is preliminary data.</text>
</comment>
<dbReference type="Pfam" id="PF05176">
    <property type="entry name" value="ATP-synt_10"/>
    <property type="match status" value="1"/>
</dbReference>
<dbReference type="InterPro" id="IPR013766">
    <property type="entry name" value="Thioredoxin_domain"/>
</dbReference>
<gene>
    <name evidence="3" type="ORF">BB561_002276</name>
</gene>
<accession>A0A2T9YR06</accession>
<name>A0A2T9YR06_9FUNG</name>
<proteinExistence type="predicted"/>
<sequence>MNTRVYSAAKNLDLLFLTSSKQLNIKVYSSHFHTTSAPLALISLQKNIALKHALPNPRFLQAQKISSKAVPKTEIKVEQTSLAQEATKSQDKRKIIKPGTPVGSKEPGDASLIPKQSKSFKQKIKDSVNPEQHIKRRDELYKQISESYWQGFADLQKYGPKLFEATSELIPEKAALYFPKFKATSLNSYEHNIPVLTRGKVSIVTFEFAKFAEKHTISYIDQYEKYFKDNKKVQLIQLNIEENWLKAFLLKACIPLLRSNIPKYRHNLYFTHFGSVETIKQQLGISNRFLGYCFLVDKNSKIRWYSNGVASENEAETLVKLVKSLC</sequence>
<dbReference type="InterPro" id="IPR007849">
    <property type="entry name" value="ATP10"/>
</dbReference>
<organism evidence="3 4">
    <name type="scientific">Smittium simulii</name>
    <dbReference type="NCBI Taxonomy" id="133385"/>
    <lineage>
        <taxon>Eukaryota</taxon>
        <taxon>Fungi</taxon>
        <taxon>Fungi incertae sedis</taxon>
        <taxon>Zoopagomycota</taxon>
        <taxon>Kickxellomycotina</taxon>
        <taxon>Harpellomycetes</taxon>
        <taxon>Harpellales</taxon>
        <taxon>Legeriomycetaceae</taxon>
        <taxon>Smittium</taxon>
    </lineage>
</organism>
<evidence type="ECO:0000259" key="2">
    <source>
        <dbReference type="PROSITE" id="PS51352"/>
    </source>
</evidence>
<dbReference type="PANTHER" id="PTHR28106:SF1">
    <property type="entry name" value="MITOCHONDRIAL ATPASE COMPLEX SUBUNIT ATP10"/>
    <property type="match status" value="1"/>
</dbReference>
<dbReference type="PROSITE" id="PS51352">
    <property type="entry name" value="THIOREDOXIN_2"/>
    <property type="match status" value="1"/>
</dbReference>
<dbReference type="EMBL" id="MBFR01000075">
    <property type="protein sequence ID" value="PVU94767.1"/>
    <property type="molecule type" value="Genomic_DNA"/>
</dbReference>